<dbReference type="PANTHER" id="PTHR42742:SF3">
    <property type="entry name" value="FRUCTOKINASE"/>
    <property type="match status" value="1"/>
</dbReference>
<dbReference type="PATRIC" id="fig|883112.3.peg.1094"/>
<keyword evidence="9" id="KW-0460">Magnesium</keyword>
<evidence type="ECO:0000256" key="1">
    <source>
        <dbReference type="ARBA" id="ARBA00001946"/>
    </source>
</evidence>
<dbReference type="InterPro" id="IPR049874">
    <property type="entry name" value="ROK_cs"/>
</dbReference>
<comment type="catalytic activity">
    <reaction evidence="12">
        <text>D-fructose + ATP = D-fructose 6-phosphate + ADP + H(+)</text>
        <dbReference type="Rhea" id="RHEA:16125"/>
        <dbReference type="ChEBI" id="CHEBI:15378"/>
        <dbReference type="ChEBI" id="CHEBI:30616"/>
        <dbReference type="ChEBI" id="CHEBI:37721"/>
        <dbReference type="ChEBI" id="CHEBI:61527"/>
        <dbReference type="ChEBI" id="CHEBI:456216"/>
        <dbReference type="EC" id="2.7.1.4"/>
    </reaction>
</comment>
<evidence type="ECO:0000313" key="15">
    <source>
        <dbReference type="Proteomes" id="UP000005147"/>
    </source>
</evidence>
<dbReference type="Gene3D" id="3.30.420.40">
    <property type="match status" value="2"/>
</dbReference>
<keyword evidence="8" id="KW-0067">ATP-binding</keyword>
<dbReference type="PROSITE" id="PS01125">
    <property type="entry name" value="ROK"/>
    <property type="match status" value="1"/>
</dbReference>
<dbReference type="InterPro" id="IPR000600">
    <property type="entry name" value="ROK"/>
</dbReference>
<dbReference type="EC" id="2.7.1.4" evidence="11"/>
<keyword evidence="10" id="KW-0119">Carbohydrate metabolism</keyword>
<comment type="similarity">
    <text evidence="2">Belongs to the ROK (NagC/XylR) family.</text>
</comment>
<proteinExistence type="inferred from homology"/>
<dbReference type="AlphaFoldDB" id="K1LG29"/>
<dbReference type="CDD" id="cd24067">
    <property type="entry name" value="ASKHA_NBD_ROK_BsFRK-like"/>
    <property type="match status" value="1"/>
</dbReference>
<evidence type="ECO:0000256" key="9">
    <source>
        <dbReference type="ARBA" id="ARBA00022842"/>
    </source>
</evidence>
<comment type="caution">
    <text evidence="14">The sequence shown here is derived from an EMBL/GenBank/DDBJ whole genome shotgun (WGS) entry which is preliminary data.</text>
</comment>
<evidence type="ECO:0000256" key="5">
    <source>
        <dbReference type="ARBA" id="ARBA00022741"/>
    </source>
</evidence>
<gene>
    <name evidence="14" type="ORF">HMPREF9707_01098</name>
</gene>
<sequence>MIGAIEAGGTKFVCAVSDNSLNIIERVTIPTTHPEETFDSIFNFFDQYELKAIGIGSFGPINVNRQSETYGYITSTPKKLWRNIDFLGTVKRRYNIPIGWNTDVNASALGEITLGAAKGKSSCVYITVGTGIGGGAVVNQELLTGFGHPEMGHLLVPRHKKDTYKGVCDYHKDCLEGLASGPAIEERFGIRAKNLPEEHEAWEIEAHYLAHAAMAYTLILSPDCIIFGGGVMNQKHLLDLIKVKFLELLNDYVNLPPIDEYIIPTGLGSDSGIVGSLLLGKSQLK</sequence>
<evidence type="ECO:0000256" key="7">
    <source>
        <dbReference type="ARBA" id="ARBA00022833"/>
    </source>
</evidence>
<dbReference type="PANTHER" id="PTHR42742">
    <property type="entry name" value="TRANSCRIPTIONAL REPRESSOR MPRA"/>
    <property type="match status" value="1"/>
</dbReference>
<keyword evidence="7" id="KW-0862">Zinc</keyword>
<keyword evidence="3" id="KW-0808">Transferase</keyword>
<reference evidence="14 15" key="1">
    <citation type="submission" date="2012-07" db="EMBL/GenBank/DDBJ databases">
        <title>The Genome Sequence of Facklamia ignava CCUG 37419.</title>
        <authorList>
            <consortium name="The Broad Institute Genome Sequencing Platform"/>
            <person name="Earl A."/>
            <person name="Ward D."/>
            <person name="Feldgarden M."/>
            <person name="Gevers D."/>
            <person name="Huys G."/>
            <person name="Walker B."/>
            <person name="Young S.K."/>
            <person name="Zeng Q."/>
            <person name="Gargeya S."/>
            <person name="Fitzgerald M."/>
            <person name="Haas B."/>
            <person name="Abouelleil A."/>
            <person name="Alvarado L."/>
            <person name="Arachchi H.M."/>
            <person name="Berlin A.M."/>
            <person name="Chapman S.B."/>
            <person name="Goldberg J."/>
            <person name="Griggs A."/>
            <person name="Gujja S."/>
            <person name="Hansen M."/>
            <person name="Howarth C."/>
            <person name="Imamovic A."/>
            <person name="Larimer J."/>
            <person name="McCowen C."/>
            <person name="Montmayeur A."/>
            <person name="Murphy C."/>
            <person name="Neiman D."/>
            <person name="Pearson M."/>
            <person name="Priest M."/>
            <person name="Roberts A."/>
            <person name="Saif S."/>
            <person name="Shea T."/>
            <person name="Sisk P."/>
            <person name="Sykes S."/>
            <person name="Wortman J."/>
            <person name="Nusbaum C."/>
            <person name="Birren B."/>
        </authorList>
    </citation>
    <scope>NUCLEOTIDE SEQUENCE [LARGE SCALE GENOMIC DNA]</scope>
    <source>
        <strain evidence="14 15">CCUG 37419</strain>
    </source>
</reference>
<dbReference type="SUPFAM" id="SSF53067">
    <property type="entry name" value="Actin-like ATPase domain"/>
    <property type="match status" value="1"/>
</dbReference>
<accession>K1LG29</accession>
<evidence type="ECO:0000256" key="13">
    <source>
        <dbReference type="ARBA" id="ARBA00074653"/>
    </source>
</evidence>
<dbReference type="GO" id="GO:0046872">
    <property type="term" value="F:metal ion binding"/>
    <property type="evidence" value="ECO:0007669"/>
    <property type="project" value="UniProtKB-KW"/>
</dbReference>
<evidence type="ECO:0000256" key="4">
    <source>
        <dbReference type="ARBA" id="ARBA00022723"/>
    </source>
</evidence>
<dbReference type="Proteomes" id="UP000005147">
    <property type="component" value="Unassembled WGS sequence"/>
</dbReference>
<dbReference type="eggNOG" id="COG1940">
    <property type="taxonomic scope" value="Bacteria"/>
</dbReference>
<dbReference type="HOGENOM" id="CLU_036604_3_0_9"/>
<evidence type="ECO:0000256" key="2">
    <source>
        <dbReference type="ARBA" id="ARBA00006479"/>
    </source>
</evidence>
<evidence type="ECO:0000313" key="14">
    <source>
        <dbReference type="EMBL" id="EKB55610.1"/>
    </source>
</evidence>
<organism evidence="14 15">
    <name type="scientific">Falseniella ignava CCUG 37419</name>
    <dbReference type="NCBI Taxonomy" id="883112"/>
    <lineage>
        <taxon>Bacteria</taxon>
        <taxon>Bacillati</taxon>
        <taxon>Bacillota</taxon>
        <taxon>Bacilli</taxon>
        <taxon>Lactobacillales</taxon>
        <taxon>Aerococcaceae</taxon>
        <taxon>Falseniella</taxon>
    </lineage>
</organism>
<dbReference type="STRING" id="883112.HMPREF9707_01098"/>
<dbReference type="EMBL" id="AGZE01000028">
    <property type="protein sequence ID" value="EKB55610.1"/>
    <property type="molecule type" value="Genomic_DNA"/>
</dbReference>
<dbReference type="InterPro" id="IPR043129">
    <property type="entry name" value="ATPase_NBD"/>
</dbReference>
<evidence type="ECO:0000256" key="11">
    <source>
        <dbReference type="ARBA" id="ARBA00038887"/>
    </source>
</evidence>
<dbReference type="GO" id="GO:0008865">
    <property type="term" value="F:fructokinase activity"/>
    <property type="evidence" value="ECO:0007669"/>
    <property type="project" value="UniProtKB-EC"/>
</dbReference>
<protein>
    <recommendedName>
        <fullName evidence="13">Fructokinase</fullName>
        <ecNumber evidence="11">2.7.1.4</ecNumber>
    </recommendedName>
</protein>
<dbReference type="GO" id="GO:0005524">
    <property type="term" value="F:ATP binding"/>
    <property type="evidence" value="ECO:0007669"/>
    <property type="project" value="UniProtKB-KW"/>
</dbReference>
<dbReference type="FunFam" id="3.30.420.40:FF:000136">
    <property type="entry name" value="Putative fructokinase"/>
    <property type="match status" value="1"/>
</dbReference>
<dbReference type="Pfam" id="PF00480">
    <property type="entry name" value="ROK"/>
    <property type="match status" value="1"/>
</dbReference>
<dbReference type="RefSeq" id="WP_006701744.1">
    <property type="nucleotide sequence ID" value="NZ_JH932301.1"/>
</dbReference>
<comment type="cofactor">
    <cofactor evidence="1">
        <name>Mg(2+)</name>
        <dbReference type="ChEBI" id="CHEBI:18420"/>
    </cofactor>
</comment>
<dbReference type="FunFam" id="3.30.420.40:FF:000153">
    <property type="entry name" value="Putative fructokinase"/>
    <property type="match status" value="1"/>
</dbReference>
<name>K1LG29_9LACT</name>
<keyword evidence="15" id="KW-1185">Reference proteome</keyword>
<evidence type="ECO:0000256" key="8">
    <source>
        <dbReference type="ARBA" id="ARBA00022840"/>
    </source>
</evidence>
<evidence type="ECO:0000256" key="6">
    <source>
        <dbReference type="ARBA" id="ARBA00022777"/>
    </source>
</evidence>
<evidence type="ECO:0000256" key="10">
    <source>
        <dbReference type="ARBA" id="ARBA00023277"/>
    </source>
</evidence>
<keyword evidence="5" id="KW-0547">Nucleotide-binding</keyword>
<dbReference type="InterPro" id="IPR051804">
    <property type="entry name" value="Carb_Metab_Reg_Kinase/Isom"/>
</dbReference>
<evidence type="ECO:0000256" key="3">
    <source>
        <dbReference type="ARBA" id="ARBA00022679"/>
    </source>
</evidence>
<keyword evidence="4" id="KW-0479">Metal-binding</keyword>
<evidence type="ECO:0000256" key="12">
    <source>
        <dbReference type="ARBA" id="ARBA00048451"/>
    </source>
</evidence>
<keyword evidence="6" id="KW-0418">Kinase</keyword>